<comment type="caution">
    <text evidence="1">The sequence shown here is derived from an EMBL/GenBank/DDBJ whole genome shotgun (WGS) entry which is preliminary data.</text>
</comment>
<evidence type="ECO:0000313" key="2">
    <source>
        <dbReference type="Proteomes" id="UP000477311"/>
    </source>
</evidence>
<sequence>MLIGPPTTAGGCYAAIHDFCSCISPKHRAMRDGNPVVAPYAAAFAKKWDASFLGRLQALFPKEFQGAIRGSLRRFPGA</sequence>
<protein>
    <submittedName>
        <fullName evidence="1">Uncharacterized protein</fullName>
    </submittedName>
</protein>
<keyword evidence="2" id="KW-1185">Reference proteome</keyword>
<dbReference type="RefSeq" id="WP_205880879.1">
    <property type="nucleotide sequence ID" value="NZ_JAAKYA010000053.1"/>
</dbReference>
<accession>A0A6M1RVP1</accession>
<proteinExistence type="predicted"/>
<organism evidence="1 2">
    <name type="scientific">Limisphaera ngatamarikiensis</name>
    <dbReference type="NCBI Taxonomy" id="1324935"/>
    <lineage>
        <taxon>Bacteria</taxon>
        <taxon>Pseudomonadati</taxon>
        <taxon>Verrucomicrobiota</taxon>
        <taxon>Verrucomicrobiia</taxon>
        <taxon>Limisphaerales</taxon>
        <taxon>Limisphaeraceae</taxon>
        <taxon>Limisphaera</taxon>
    </lineage>
</organism>
<dbReference type="EMBL" id="JAAKYA010000053">
    <property type="protein sequence ID" value="NGO39424.1"/>
    <property type="molecule type" value="Genomic_DNA"/>
</dbReference>
<dbReference type="Proteomes" id="UP000477311">
    <property type="component" value="Unassembled WGS sequence"/>
</dbReference>
<name>A0A6M1RVP1_9BACT</name>
<dbReference type="AlphaFoldDB" id="A0A6M1RVP1"/>
<evidence type="ECO:0000313" key="1">
    <source>
        <dbReference type="EMBL" id="NGO39424.1"/>
    </source>
</evidence>
<gene>
    <name evidence="1" type="ORF">G4L39_08435</name>
</gene>
<reference evidence="1 2" key="1">
    <citation type="submission" date="2020-02" db="EMBL/GenBank/DDBJ databases">
        <title>Draft genome sequence of Limisphaera ngatamarikiensis NGM72.4T, a thermophilic Verrucomicrobia grouped in subdivision 3.</title>
        <authorList>
            <person name="Carere C.R."/>
            <person name="Steen J."/>
            <person name="Hugenholtz P."/>
            <person name="Stott M.B."/>
        </authorList>
    </citation>
    <scope>NUCLEOTIDE SEQUENCE [LARGE SCALE GENOMIC DNA]</scope>
    <source>
        <strain evidence="1 2">NGM72.4</strain>
    </source>
</reference>